<evidence type="ECO:0000259" key="7">
    <source>
        <dbReference type="PROSITE" id="PS51296"/>
    </source>
</evidence>
<evidence type="ECO:0000256" key="4">
    <source>
        <dbReference type="ARBA" id="ARBA00023014"/>
    </source>
</evidence>
<name>B0CEL2_ACAM1</name>
<dbReference type="Proteomes" id="UP000000268">
    <property type="component" value="Chromosome"/>
</dbReference>
<dbReference type="RefSeq" id="WP_012162476.1">
    <property type="nucleotide sequence ID" value="NC_009925.1"/>
</dbReference>
<keyword evidence="5" id="KW-1015">Disulfide bond</keyword>
<dbReference type="GO" id="GO:0051537">
    <property type="term" value="F:2 iron, 2 sulfur cluster binding"/>
    <property type="evidence" value="ECO:0007669"/>
    <property type="project" value="UniProtKB-KW"/>
</dbReference>
<dbReference type="KEGG" id="amr:AM1_1961"/>
<organism evidence="8 9">
    <name type="scientific">Acaryochloris marina (strain MBIC 11017)</name>
    <dbReference type="NCBI Taxonomy" id="329726"/>
    <lineage>
        <taxon>Bacteria</taxon>
        <taxon>Bacillati</taxon>
        <taxon>Cyanobacteriota</taxon>
        <taxon>Cyanophyceae</taxon>
        <taxon>Acaryochloridales</taxon>
        <taxon>Acaryochloridaceae</taxon>
        <taxon>Acaryochloris</taxon>
    </lineage>
</organism>
<evidence type="ECO:0000256" key="3">
    <source>
        <dbReference type="ARBA" id="ARBA00023004"/>
    </source>
</evidence>
<dbReference type="AlphaFoldDB" id="B0CEL2"/>
<dbReference type="eggNOG" id="COG0723">
    <property type="taxonomic scope" value="Bacteria"/>
</dbReference>
<dbReference type="InterPro" id="IPR017941">
    <property type="entry name" value="Rieske_2Fe-2S"/>
</dbReference>
<dbReference type="GO" id="GO:0046872">
    <property type="term" value="F:metal ion binding"/>
    <property type="evidence" value="ECO:0007669"/>
    <property type="project" value="UniProtKB-KW"/>
</dbReference>
<dbReference type="OrthoDB" id="9767869at2"/>
<accession>B0CEL2</accession>
<dbReference type="GO" id="GO:0016705">
    <property type="term" value="F:oxidoreductase activity, acting on paired donors, with incorporation or reduction of molecular oxygen"/>
    <property type="evidence" value="ECO:0007669"/>
    <property type="project" value="UniProtKB-ARBA"/>
</dbReference>
<dbReference type="PROSITE" id="PS51257">
    <property type="entry name" value="PROKAR_LIPOPROTEIN"/>
    <property type="match status" value="1"/>
</dbReference>
<dbReference type="PROSITE" id="PS51296">
    <property type="entry name" value="RIESKE"/>
    <property type="match status" value="1"/>
</dbReference>
<evidence type="ECO:0000313" key="8">
    <source>
        <dbReference type="EMBL" id="ABW26978.1"/>
    </source>
</evidence>
<dbReference type="Pfam" id="PF00355">
    <property type="entry name" value="Rieske"/>
    <property type="match status" value="1"/>
</dbReference>
<reference evidence="8 9" key="1">
    <citation type="journal article" date="2008" name="Proc. Natl. Acad. Sci. U.S.A.">
        <title>Niche adaptation and genome expansion in the chlorophyll d-producing cyanobacterium Acaryochloris marina.</title>
        <authorList>
            <person name="Swingley W.D."/>
            <person name="Chen M."/>
            <person name="Cheung P.C."/>
            <person name="Conrad A.L."/>
            <person name="Dejesa L.C."/>
            <person name="Hao J."/>
            <person name="Honchak B.M."/>
            <person name="Karbach L.E."/>
            <person name="Kurdoglu A."/>
            <person name="Lahiri S."/>
            <person name="Mastrian S.D."/>
            <person name="Miyashita H."/>
            <person name="Page L."/>
            <person name="Ramakrishna P."/>
            <person name="Satoh S."/>
            <person name="Sattley W.M."/>
            <person name="Shimada Y."/>
            <person name="Taylor H.L."/>
            <person name="Tomo T."/>
            <person name="Tsuchiya T."/>
            <person name="Wang Z.T."/>
            <person name="Raymond J."/>
            <person name="Mimuro M."/>
            <person name="Blankenship R.E."/>
            <person name="Touchman J.W."/>
        </authorList>
    </citation>
    <scope>NUCLEOTIDE SEQUENCE [LARGE SCALE GENOMIC DNA]</scope>
    <source>
        <strain evidence="9">MBIC 11017</strain>
    </source>
</reference>
<evidence type="ECO:0000256" key="5">
    <source>
        <dbReference type="ARBA" id="ARBA00023157"/>
    </source>
</evidence>
<dbReference type="SUPFAM" id="SSF50022">
    <property type="entry name" value="ISP domain"/>
    <property type="match status" value="1"/>
</dbReference>
<dbReference type="Gene3D" id="2.102.10.10">
    <property type="entry name" value="Rieske [2Fe-2S] iron-sulphur domain"/>
    <property type="match status" value="1"/>
</dbReference>
<keyword evidence="9" id="KW-1185">Reference proteome</keyword>
<sequence length="150" mass="16031">MNRRKVLSWLTLSWISGIVSVVIGACTNRTSTSSTPAPKAEATPGGFIKVGQTQDLDKNGRILQTLKGNQKVLVVRDPKNADTLHALNPTCTHQGCPVDWKQDSQDIFCACHGSTYTPDGAVAKGPASEPLESYDIKVEGDAILVKPQAS</sequence>
<proteinExistence type="predicted"/>
<evidence type="ECO:0000256" key="2">
    <source>
        <dbReference type="ARBA" id="ARBA00022723"/>
    </source>
</evidence>
<evidence type="ECO:0000256" key="6">
    <source>
        <dbReference type="ARBA" id="ARBA00034078"/>
    </source>
</evidence>
<dbReference type="HOGENOM" id="CLU_055690_1_1_3"/>
<dbReference type="CDD" id="cd03467">
    <property type="entry name" value="Rieske"/>
    <property type="match status" value="1"/>
</dbReference>
<protein>
    <submittedName>
        <fullName evidence="8">Short putative Rieske iron sulfur protein</fullName>
    </submittedName>
</protein>
<dbReference type="InterPro" id="IPR036922">
    <property type="entry name" value="Rieske_2Fe-2S_sf"/>
</dbReference>
<dbReference type="PANTHER" id="PTHR10134">
    <property type="entry name" value="CYTOCHROME B-C1 COMPLEX SUBUNIT RIESKE, MITOCHONDRIAL"/>
    <property type="match status" value="1"/>
</dbReference>
<dbReference type="InterPro" id="IPR005805">
    <property type="entry name" value="Rieske_Fe-S_prot_C"/>
</dbReference>
<keyword evidence="3" id="KW-0408">Iron</keyword>
<keyword evidence="1" id="KW-0001">2Fe-2S</keyword>
<dbReference type="GO" id="GO:0004497">
    <property type="term" value="F:monooxygenase activity"/>
    <property type="evidence" value="ECO:0007669"/>
    <property type="project" value="UniProtKB-ARBA"/>
</dbReference>
<evidence type="ECO:0000313" key="9">
    <source>
        <dbReference type="Proteomes" id="UP000000268"/>
    </source>
</evidence>
<comment type="cofactor">
    <cofactor evidence="6">
        <name>[2Fe-2S] cluster</name>
        <dbReference type="ChEBI" id="CHEBI:190135"/>
    </cofactor>
</comment>
<keyword evidence="4" id="KW-0411">Iron-sulfur</keyword>
<keyword evidence="2" id="KW-0479">Metal-binding</keyword>
<dbReference type="EMBL" id="CP000828">
    <property type="protein sequence ID" value="ABW26978.1"/>
    <property type="molecule type" value="Genomic_DNA"/>
</dbReference>
<dbReference type="GO" id="GO:0016020">
    <property type="term" value="C:membrane"/>
    <property type="evidence" value="ECO:0007669"/>
    <property type="project" value="InterPro"/>
</dbReference>
<dbReference type="InterPro" id="IPR014349">
    <property type="entry name" value="Rieske_Fe-S_prot"/>
</dbReference>
<feature type="domain" description="Rieske" evidence="7">
    <location>
        <begin position="48"/>
        <end position="145"/>
    </location>
</feature>
<gene>
    <name evidence="8" type="ordered locus">AM1_1961</name>
</gene>
<evidence type="ECO:0000256" key="1">
    <source>
        <dbReference type="ARBA" id="ARBA00022714"/>
    </source>
</evidence>
<dbReference type="STRING" id="329726.AM1_1961"/>
<dbReference type="PRINTS" id="PR00162">
    <property type="entry name" value="RIESKE"/>
</dbReference>